<dbReference type="EMBL" id="MU005998">
    <property type="protein sequence ID" value="KAF2859066.1"/>
    <property type="molecule type" value="Genomic_DNA"/>
</dbReference>
<evidence type="ECO:0000313" key="3">
    <source>
        <dbReference type="Proteomes" id="UP000799421"/>
    </source>
</evidence>
<reference evidence="2" key="1">
    <citation type="journal article" date="2020" name="Stud. Mycol.">
        <title>101 Dothideomycetes genomes: a test case for predicting lifestyles and emergence of pathogens.</title>
        <authorList>
            <person name="Haridas S."/>
            <person name="Albert R."/>
            <person name="Binder M."/>
            <person name="Bloem J."/>
            <person name="Labutti K."/>
            <person name="Salamov A."/>
            <person name="Andreopoulos B."/>
            <person name="Baker S."/>
            <person name="Barry K."/>
            <person name="Bills G."/>
            <person name="Bluhm B."/>
            <person name="Cannon C."/>
            <person name="Castanera R."/>
            <person name="Culley D."/>
            <person name="Daum C."/>
            <person name="Ezra D."/>
            <person name="Gonzalez J."/>
            <person name="Henrissat B."/>
            <person name="Kuo A."/>
            <person name="Liang C."/>
            <person name="Lipzen A."/>
            <person name="Lutzoni F."/>
            <person name="Magnuson J."/>
            <person name="Mondo S."/>
            <person name="Nolan M."/>
            <person name="Ohm R."/>
            <person name="Pangilinan J."/>
            <person name="Park H.-J."/>
            <person name="Ramirez L."/>
            <person name="Alfaro M."/>
            <person name="Sun H."/>
            <person name="Tritt A."/>
            <person name="Yoshinaga Y."/>
            <person name="Zwiers L.-H."/>
            <person name="Turgeon B."/>
            <person name="Goodwin S."/>
            <person name="Spatafora J."/>
            <person name="Crous P."/>
            <person name="Grigoriev I."/>
        </authorList>
    </citation>
    <scope>NUCLEOTIDE SEQUENCE</scope>
    <source>
        <strain evidence="2">CBS 480.64</strain>
    </source>
</reference>
<gene>
    <name evidence="2" type="ORF">K470DRAFT_259236</name>
</gene>
<keyword evidence="3" id="KW-1185">Reference proteome</keyword>
<proteinExistence type="predicted"/>
<name>A0A6A7BUQ6_9PEZI</name>
<dbReference type="AlphaFoldDB" id="A0A6A7BUQ6"/>
<organism evidence="2 3">
    <name type="scientific">Piedraia hortae CBS 480.64</name>
    <dbReference type="NCBI Taxonomy" id="1314780"/>
    <lineage>
        <taxon>Eukaryota</taxon>
        <taxon>Fungi</taxon>
        <taxon>Dikarya</taxon>
        <taxon>Ascomycota</taxon>
        <taxon>Pezizomycotina</taxon>
        <taxon>Dothideomycetes</taxon>
        <taxon>Dothideomycetidae</taxon>
        <taxon>Capnodiales</taxon>
        <taxon>Piedraiaceae</taxon>
        <taxon>Piedraia</taxon>
    </lineage>
</organism>
<dbReference type="Proteomes" id="UP000799421">
    <property type="component" value="Unassembled WGS sequence"/>
</dbReference>
<accession>A0A6A7BUQ6</accession>
<protein>
    <submittedName>
        <fullName evidence="2">Uncharacterized protein</fullName>
    </submittedName>
</protein>
<sequence length="380" mass="43464">MNRLKPLIRQQRFGTLPRRNQIPKSDAEFRYRSVRFVRPPFFTRRRIVALAISGLAVYAYARVLQRYFTISVEIEFADDEEGEGEEGEEKEEYEEEGDEFADEESFFVPLTFPRKLDRVFYKGSDPEWQAFVALTRDRRRYKQMQEDLVHMVFNGCLDNPVLRRHLGDAAQVGKYWLDISFPDGPPQEYVRSGLEFGDGYVAWSQQRISPEQLWRTQRTLWPMATLKGIWATTSVVAGIQYRRALAALGLNSPPDPSAPEEQFRLATALAKKSSAVPVQSPAETSKKLPWLPSLPPTTASDLPIAWHVLNHSMAKSRQMPRMEPPRGTVVVQGLVELRGKRGHVLIDVRGFYDPKVSKYLAVRAQARAAKLWKQSPKGGK</sequence>
<evidence type="ECO:0000313" key="2">
    <source>
        <dbReference type="EMBL" id="KAF2859066.1"/>
    </source>
</evidence>
<dbReference type="OrthoDB" id="5316527at2759"/>
<feature type="region of interest" description="Disordered" evidence="1">
    <location>
        <begin position="78"/>
        <end position="102"/>
    </location>
</feature>
<evidence type="ECO:0000256" key="1">
    <source>
        <dbReference type="SAM" id="MobiDB-lite"/>
    </source>
</evidence>